<organism evidence="10">
    <name type="scientific">Kuenenia stuttgartiensis</name>
    <dbReference type="NCBI Taxonomy" id="174633"/>
    <lineage>
        <taxon>Bacteria</taxon>
        <taxon>Pseudomonadati</taxon>
        <taxon>Planctomycetota</taxon>
        <taxon>Candidatus Brocadiia</taxon>
        <taxon>Candidatus Brocadiales</taxon>
        <taxon>Candidatus Brocadiaceae</taxon>
        <taxon>Candidatus Kuenenia</taxon>
    </lineage>
</organism>
<keyword evidence="3 7" id="KW-0378">Hydrolase</keyword>
<dbReference type="PANTHER" id="PTHR17224">
    <property type="entry name" value="PEPTIDYL-TRNA HYDROLASE"/>
    <property type="match status" value="1"/>
</dbReference>
<evidence type="ECO:0000256" key="2">
    <source>
        <dbReference type="ARBA" id="ARBA00022555"/>
    </source>
</evidence>
<evidence type="ECO:0000256" key="1">
    <source>
        <dbReference type="ARBA" id="ARBA00013260"/>
    </source>
</evidence>
<keyword evidence="7" id="KW-0963">Cytoplasm</keyword>
<feature type="active site" description="Proton acceptor" evidence="7">
    <location>
        <position position="21"/>
    </location>
</feature>
<reference evidence="10" key="1">
    <citation type="journal article" date="2006" name="Nature">
        <title>Deciphering the evolution and metabolism of an anammox bacterium from a community genome.</title>
        <authorList>
            <person name="Strous M."/>
            <person name="Pelletier E."/>
            <person name="Mangenot S."/>
            <person name="Rattei T."/>
            <person name="Lehner A."/>
            <person name="Taylor M.W."/>
            <person name="Horn M."/>
            <person name="Daims H."/>
            <person name="Bartol-Mavel D."/>
            <person name="Wincker P."/>
            <person name="Barbe V."/>
            <person name="Fonknechten N."/>
            <person name="Vallenet D."/>
            <person name="Segurens B."/>
            <person name="Schenowitz-Truong C."/>
            <person name="Medigue C."/>
            <person name="Collingro A."/>
            <person name="Snel B."/>
            <person name="Dutilh B.E."/>
            <person name="OpDenCamp H.J.M."/>
            <person name="vanDerDrift C."/>
            <person name="Cirpus I."/>
            <person name="vanDePas-Schoonen K.T."/>
            <person name="Harhangi H.R."/>
            <person name="vanNiftrik L."/>
            <person name="Schmid M."/>
            <person name="Keltjens J."/>
            <person name="vanDeVossenberg J."/>
            <person name="Kartal B."/>
            <person name="Meier H."/>
            <person name="Frishman D."/>
            <person name="Huynen M.A."/>
            <person name="Mewes H."/>
            <person name="Weissenbach J."/>
            <person name="Jetten M.S.M."/>
            <person name="Wagner M."/>
            <person name="LePaslier D."/>
        </authorList>
    </citation>
    <scope>NUCLEOTIDE SEQUENCE</scope>
</reference>
<dbReference type="GO" id="GO:0005737">
    <property type="term" value="C:cytoplasm"/>
    <property type="evidence" value="ECO:0007669"/>
    <property type="project" value="UniProtKB-SubCell"/>
</dbReference>
<comment type="caution">
    <text evidence="7">Lacks conserved residue(s) required for the propagation of feature annotation.</text>
</comment>
<gene>
    <name evidence="10" type="primary">Pth</name>
    <name evidence="7" type="synonym">pth</name>
    <name evidence="10" type="ORF">kusta0027</name>
</gene>
<feature type="binding site" evidence="7">
    <location>
        <position position="16"/>
    </location>
    <ligand>
        <name>tRNA</name>
        <dbReference type="ChEBI" id="CHEBI:17843"/>
    </ligand>
</feature>
<keyword evidence="4 7" id="KW-0694">RNA-binding</keyword>
<dbReference type="PROSITE" id="PS01195">
    <property type="entry name" value="PEPT_TRNA_HYDROL_1"/>
    <property type="match status" value="1"/>
</dbReference>
<reference evidence="10" key="2">
    <citation type="submission" date="2006-01" db="EMBL/GenBank/DDBJ databases">
        <authorList>
            <person name="Genoscope"/>
        </authorList>
    </citation>
    <scope>NUCLEOTIDE SEQUENCE</scope>
</reference>
<dbReference type="GO" id="GO:0000049">
    <property type="term" value="F:tRNA binding"/>
    <property type="evidence" value="ECO:0007669"/>
    <property type="project" value="UniProtKB-UniRule"/>
</dbReference>
<dbReference type="EMBL" id="CT030148">
    <property type="protein sequence ID" value="CAJ70772.1"/>
    <property type="molecule type" value="Genomic_DNA"/>
</dbReference>
<dbReference type="HAMAP" id="MF_00083">
    <property type="entry name" value="Pept_tRNA_hydro_bact"/>
    <property type="match status" value="1"/>
</dbReference>
<evidence type="ECO:0000256" key="9">
    <source>
        <dbReference type="RuleBase" id="RU004320"/>
    </source>
</evidence>
<comment type="function">
    <text evidence="7">Catalyzes the release of premature peptidyl moieties from peptidyl-tRNA molecules trapped in stalled 50S ribosomal subunits, and thus maintains levels of free tRNAs and 50S ribosomes.</text>
</comment>
<comment type="subcellular location">
    <subcellularLocation>
        <location evidence="7">Cytoplasm</location>
    </subcellularLocation>
</comment>
<name>Q1Q7H0_KUEST</name>
<feature type="binding site" evidence="7">
    <location>
        <position position="68"/>
    </location>
    <ligand>
        <name>tRNA</name>
        <dbReference type="ChEBI" id="CHEBI:17843"/>
    </ligand>
</feature>
<evidence type="ECO:0000256" key="4">
    <source>
        <dbReference type="ARBA" id="ARBA00022884"/>
    </source>
</evidence>
<comment type="function">
    <text evidence="7">Hydrolyzes ribosome-free peptidyl-tRNAs (with 1 or more amino acids incorporated), which drop off the ribosome during protein synthesis, or as a result of ribosome stalling.</text>
</comment>
<dbReference type="PANTHER" id="PTHR17224:SF1">
    <property type="entry name" value="PEPTIDYL-TRNA HYDROLASE"/>
    <property type="match status" value="1"/>
</dbReference>
<protein>
    <recommendedName>
        <fullName evidence="6 7">Peptidyl-tRNA hydrolase</fullName>
        <shortName evidence="7">Pth</shortName>
        <ecNumber evidence="1 7">3.1.1.29</ecNumber>
    </recommendedName>
</protein>
<accession>Q1Q7H0</accession>
<evidence type="ECO:0000313" key="10">
    <source>
        <dbReference type="EMBL" id="CAJ70772.1"/>
    </source>
</evidence>
<sequence length="186" mass="20919">MLMKMIVGLGNPGEKYLRTRHNLGFMVIDEFSQQLEMGGVQHKFQSLFCKKEVEHEEIILLKPQTFMNLSGIAVQEVANMYKCQPRDVMVVCDDLDLPLGKLRIRRSGGCGGHRGLESVASSLGTADFPRLRIGIGRPKFNDTSRFVLSMFSAEEDVEIAKSLQEACKALKTWVYKGIESCMNENN</sequence>
<dbReference type="CDD" id="cd00462">
    <property type="entry name" value="PTH"/>
    <property type="match status" value="1"/>
</dbReference>
<feature type="binding site" evidence="7">
    <location>
        <position position="66"/>
    </location>
    <ligand>
        <name>tRNA</name>
        <dbReference type="ChEBI" id="CHEBI:17843"/>
    </ligand>
</feature>
<feature type="site" description="Stabilizes the basic form of H active site to accept a proton" evidence="7">
    <location>
        <position position="93"/>
    </location>
</feature>
<dbReference type="InterPro" id="IPR001328">
    <property type="entry name" value="Pept_tRNA_hydro"/>
</dbReference>
<dbReference type="NCBIfam" id="TIGR00447">
    <property type="entry name" value="pth"/>
    <property type="match status" value="1"/>
</dbReference>
<dbReference type="SUPFAM" id="SSF53178">
    <property type="entry name" value="Peptidyl-tRNA hydrolase-like"/>
    <property type="match status" value="1"/>
</dbReference>
<dbReference type="FunFam" id="3.40.50.1470:FF:000001">
    <property type="entry name" value="Peptidyl-tRNA hydrolase"/>
    <property type="match status" value="1"/>
</dbReference>
<evidence type="ECO:0000256" key="8">
    <source>
        <dbReference type="RuleBase" id="RU000673"/>
    </source>
</evidence>
<evidence type="ECO:0000256" key="6">
    <source>
        <dbReference type="ARBA" id="ARBA00050038"/>
    </source>
</evidence>
<dbReference type="InterPro" id="IPR036416">
    <property type="entry name" value="Pept_tRNA_hydro_sf"/>
</dbReference>
<dbReference type="EC" id="3.1.1.29" evidence="1 7"/>
<feature type="site" description="Discriminates between blocked and unblocked aminoacyl-tRNA" evidence="7">
    <location>
        <position position="11"/>
    </location>
</feature>
<dbReference type="GO" id="GO:0004045">
    <property type="term" value="F:peptidyl-tRNA hydrolase activity"/>
    <property type="evidence" value="ECO:0007669"/>
    <property type="project" value="UniProtKB-UniRule"/>
</dbReference>
<proteinExistence type="inferred from homology"/>
<dbReference type="InterPro" id="IPR018171">
    <property type="entry name" value="Pept_tRNA_hydro_CS"/>
</dbReference>
<dbReference type="Gene3D" id="3.40.50.1470">
    <property type="entry name" value="Peptidyl-tRNA hydrolase"/>
    <property type="match status" value="1"/>
</dbReference>
<comment type="catalytic activity">
    <reaction evidence="7 8">
        <text>an N-acyl-L-alpha-aminoacyl-tRNA + H2O = an N-acyl-L-amino acid + a tRNA + H(+)</text>
        <dbReference type="Rhea" id="RHEA:54448"/>
        <dbReference type="Rhea" id="RHEA-COMP:10123"/>
        <dbReference type="Rhea" id="RHEA-COMP:13883"/>
        <dbReference type="ChEBI" id="CHEBI:15377"/>
        <dbReference type="ChEBI" id="CHEBI:15378"/>
        <dbReference type="ChEBI" id="CHEBI:59874"/>
        <dbReference type="ChEBI" id="CHEBI:78442"/>
        <dbReference type="ChEBI" id="CHEBI:138191"/>
        <dbReference type="EC" id="3.1.1.29"/>
    </reaction>
</comment>
<dbReference type="Pfam" id="PF01195">
    <property type="entry name" value="Pept_tRNA_hydro"/>
    <property type="match status" value="1"/>
</dbReference>
<dbReference type="AlphaFoldDB" id="Q1Q7H0"/>
<evidence type="ECO:0000256" key="5">
    <source>
        <dbReference type="ARBA" id="ARBA00038063"/>
    </source>
</evidence>
<comment type="subunit">
    <text evidence="7">Monomer.</text>
</comment>
<dbReference type="GO" id="GO:0006515">
    <property type="term" value="P:protein quality control for misfolded or incompletely synthesized proteins"/>
    <property type="evidence" value="ECO:0007669"/>
    <property type="project" value="UniProtKB-UniRule"/>
</dbReference>
<evidence type="ECO:0000256" key="3">
    <source>
        <dbReference type="ARBA" id="ARBA00022801"/>
    </source>
</evidence>
<evidence type="ECO:0000256" key="7">
    <source>
        <dbReference type="HAMAP-Rule" id="MF_00083"/>
    </source>
</evidence>
<comment type="similarity">
    <text evidence="5 7 9">Belongs to the PTH family.</text>
</comment>
<keyword evidence="2 7" id="KW-0820">tRNA-binding</keyword>
<dbReference type="GO" id="GO:0072344">
    <property type="term" value="P:rescue of stalled ribosome"/>
    <property type="evidence" value="ECO:0007669"/>
    <property type="project" value="UniProtKB-UniRule"/>
</dbReference>